<name>A0A3N2BLH4_9MICO</name>
<protein>
    <submittedName>
        <fullName evidence="1">Uncharacterized protein</fullName>
    </submittedName>
</protein>
<keyword evidence="2" id="KW-1185">Reference proteome</keyword>
<dbReference type="AlphaFoldDB" id="A0A3N2BLH4"/>
<organism evidence="1 2">
    <name type="scientific">Plantibacter flavus</name>
    <dbReference type="NCBI Taxonomy" id="150123"/>
    <lineage>
        <taxon>Bacteria</taxon>
        <taxon>Bacillati</taxon>
        <taxon>Actinomycetota</taxon>
        <taxon>Actinomycetes</taxon>
        <taxon>Micrococcales</taxon>
        <taxon>Microbacteriaceae</taxon>
        <taxon>Plantibacter</taxon>
    </lineage>
</organism>
<sequence length="161" mass="17898">MTDSTEAPVFVGTPDDWWQQAQTITEAEAAERVIGNWYITNEQRSANQAASYRVSIGNGASNGTRKAALRRAIEQGVIASQERISPHVRRLIQAQVETPPWLDADLVVANSHIGSSERLLWRKSTNGWQRVFDGRITVSLHTMLQLEPVAAEVVVARDHRG</sequence>
<gene>
    <name evidence="1" type="ORF">EDD42_4011</name>
</gene>
<dbReference type="EMBL" id="RKHL01000002">
    <property type="protein sequence ID" value="ROR76058.1"/>
    <property type="molecule type" value="Genomic_DNA"/>
</dbReference>
<dbReference type="Proteomes" id="UP000266915">
    <property type="component" value="Unassembled WGS sequence"/>
</dbReference>
<comment type="caution">
    <text evidence="1">The sequence shown here is derived from an EMBL/GenBank/DDBJ whole genome shotgun (WGS) entry which is preliminary data.</text>
</comment>
<evidence type="ECO:0000313" key="2">
    <source>
        <dbReference type="Proteomes" id="UP000266915"/>
    </source>
</evidence>
<proteinExistence type="predicted"/>
<accession>A0A3N2BLH4</accession>
<dbReference type="RefSeq" id="WP_085514159.1">
    <property type="nucleotide sequence ID" value="NZ_FXAP01000007.1"/>
</dbReference>
<evidence type="ECO:0000313" key="1">
    <source>
        <dbReference type="EMBL" id="ROR76058.1"/>
    </source>
</evidence>
<reference evidence="1 2" key="1">
    <citation type="submission" date="2018-11" db="EMBL/GenBank/DDBJ databases">
        <title>Sequencing the genomes of 1000 actinobacteria strains.</title>
        <authorList>
            <person name="Klenk H.-P."/>
        </authorList>
    </citation>
    <scope>NUCLEOTIDE SEQUENCE [LARGE SCALE GENOMIC DNA]</scope>
    <source>
        <strain evidence="1 2">DSM 14012</strain>
    </source>
</reference>